<accession>C1N0T6</accession>
<organism evidence="3">
    <name type="scientific">Micromonas pusilla (strain CCMP1545)</name>
    <name type="common">Picoplanktonic green alga</name>
    <dbReference type="NCBI Taxonomy" id="564608"/>
    <lineage>
        <taxon>Eukaryota</taxon>
        <taxon>Viridiplantae</taxon>
        <taxon>Chlorophyta</taxon>
        <taxon>Mamiellophyceae</taxon>
        <taxon>Mamiellales</taxon>
        <taxon>Mamiellaceae</taxon>
        <taxon>Micromonas</taxon>
    </lineage>
</organism>
<dbReference type="KEGG" id="mpp:MICPUCDRAFT_51144"/>
<dbReference type="EMBL" id="GG663744">
    <property type="protein sequence ID" value="EEH54079.1"/>
    <property type="molecule type" value="Genomic_DNA"/>
</dbReference>
<protein>
    <submittedName>
        <fullName evidence="2">Predicted protein</fullName>
    </submittedName>
</protein>
<dbReference type="eggNOG" id="ENOG502QS8K">
    <property type="taxonomic scope" value="Eukaryota"/>
</dbReference>
<feature type="compositionally biased region" description="Acidic residues" evidence="1">
    <location>
        <begin position="255"/>
        <end position="267"/>
    </location>
</feature>
<feature type="region of interest" description="Disordered" evidence="1">
    <location>
        <begin position="196"/>
        <end position="222"/>
    </location>
</feature>
<evidence type="ECO:0000313" key="2">
    <source>
        <dbReference type="EMBL" id="EEH54079.1"/>
    </source>
</evidence>
<dbReference type="GeneID" id="9687133"/>
<name>C1N0T6_MICPC</name>
<sequence length="424" mass="44621">MARATSARHVAAGASANPRIATRRHRATRRGPVLARASASSAAPITAAFDATDRLAFAPDATVPRVVAPRGAPPVVILPGFGNDSNDYLAPFGDASSSACIATSLRSRGWDVHVVDLERRDWANILRAVGSVGFYTGESTTDPGYTWYLEKVDAAVRAALAANPGAETVDFVAHSAGGWLARAYVGGALNEVDWSKRRRRRTRGKKNGGGGGGGGVGGFLAGLLPKRDEMPRYARGREEEARANGEPSPSPSPPPEEEDDADADADADETRVVIERVPVPHPRVRRVVTLGSPHRAPPPGASDATRGAIGWVDARWPGARFAPAIQYTCVTGRTVRGRAGEAAKKTLPGYSCNSYAQVCGEGDGVEGDAVVPNAYATLPGARNITIDGVFHSMSKVGTYDESAAESWYGSDDVVDVWLDALVVD</sequence>
<dbReference type="PANTHER" id="PTHR47909:SF2">
    <property type="entry name" value="GPI INOSITOL-DEACYLASE"/>
    <property type="match status" value="1"/>
</dbReference>
<evidence type="ECO:0000256" key="1">
    <source>
        <dbReference type="SAM" id="MobiDB-lite"/>
    </source>
</evidence>
<proteinExistence type="predicted"/>
<dbReference type="RefSeq" id="XP_003061449.1">
    <property type="nucleotide sequence ID" value="XM_003061403.1"/>
</dbReference>
<dbReference type="InterPro" id="IPR029058">
    <property type="entry name" value="AB_hydrolase_fold"/>
</dbReference>
<dbReference type="Proteomes" id="UP000001876">
    <property type="component" value="Unassembled WGS sequence"/>
</dbReference>
<reference evidence="2 3" key="1">
    <citation type="journal article" date="2009" name="Science">
        <title>Green evolution and dynamic adaptations revealed by genomes of the marine picoeukaryotes Micromonas.</title>
        <authorList>
            <person name="Worden A.Z."/>
            <person name="Lee J.H."/>
            <person name="Mock T."/>
            <person name="Rouze P."/>
            <person name="Simmons M.P."/>
            <person name="Aerts A.L."/>
            <person name="Allen A.E."/>
            <person name="Cuvelier M.L."/>
            <person name="Derelle E."/>
            <person name="Everett M.V."/>
            <person name="Foulon E."/>
            <person name="Grimwood J."/>
            <person name="Gundlach H."/>
            <person name="Henrissat B."/>
            <person name="Napoli C."/>
            <person name="McDonald S.M."/>
            <person name="Parker M.S."/>
            <person name="Rombauts S."/>
            <person name="Salamov A."/>
            <person name="Von Dassow P."/>
            <person name="Badger J.H."/>
            <person name="Coutinho P.M."/>
            <person name="Demir E."/>
            <person name="Dubchak I."/>
            <person name="Gentemann C."/>
            <person name="Eikrem W."/>
            <person name="Gready J.E."/>
            <person name="John U."/>
            <person name="Lanier W."/>
            <person name="Lindquist E.A."/>
            <person name="Lucas S."/>
            <person name="Mayer K.F."/>
            <person name="Moreau H."/>
            <person name="Not F."/>
            <person name="Otillar R."/>
            <person name="Panaud O."/>
            <person name="Pangilinan J."/>
            <person name="Paulsen I."/>
            <person name="Piegu B."/>
            <person name="Poliakov A."/>
            <person name="Robbens S."/>
            <person name="Schmutz J."/>
            <person name="Toulza E."/>
            <person name="Wyss T."/>
            <person name="Zelensky A."/>
            <person name="Zhou K."/>
            <person name="Armbrust E.V."/>
            <person name="Bhattacharya D."/>
            <person name="Goodenough U.W."/>
            <person name="Van de Peer Y."/>
            <person name="Grigoriev I.V."/>
        </authorList>
    </citation>
    <scope>NUCLEOTIDE SEQUENCE [LARGE SCALE GENOMIC DNA]</scope>
    <source>
        <strain evidence="2 3">CCMP1545</strain>
    </source>
</reference>
<gene>
    <name evidence="2" type="ORF">MICPUCDRAFT_51144</name>
</gene>
<dbReference type="SUPFAM" id="SSF53474">
    <property type="entry name" value="alpha/beta-Hydrolases"/>
    <property type="match status" value="1"/>
</dbReference>
<feature type="region of interest" description="Disordered" evidence="1">
    <location>
        <begin position="236"/>
        <end position="267"/>
    </location>
</feature>
<dbReference type="Gene3D" id="3.40.50.1820">
    <property type="entry name" value="alpha/beta hydrolase"/>
    <property type="match status" value="1"/>
</dbReference>
<dbReference type="AlphaFoldDB" id="C1N0T6"/>
<evidence type="ECO:0000313" key="3">
    <source>
        <dbReference type="Proteomes" id="UP000001876"/>
    </source>
</evidence>
<dbReference type="OrthoDB" id="348976at2759"/>
<feature type="compositionally biased region" description="Gly residues" evidence="1">
    <location>
        <begin position="207"/>
        <end position="220"/>
    </location>
</feature>
<feature type="compositionally biased region" description="Basic residues" evidence="1">
    <location>
        <begin position="196"/>
        <end position="206"/>
    </location>
</feature>
<dbReference type="PANTHER" id="PTHR47909">
    <property type="entry name" value="ALPHA/BETA-HYDROLASES SUPERFAMILY PROTEIN"/>
    <property type="match status" value="1"/>
</dbReference>
<keyword evidence="3" id="KW-1185">Reference proteome</keyword>
<feature type="region of interest" description="Disordered" evidence="1">
    <location>
        <begin position="1"/>
        <end position="35"/>
    </location>
</feature>
<dbReference type="OMA" id="NACTTRE"/>